<gene>
    <name evidence="1" type="ORF">SAMN05216480_11921</name>
</gene>
<dbReference type="SUPFAM" id="SSF49464">
    <property type="entry name" value="Carboxypeptidase regulatory domain-like"/>
    <property type="match status" value="1"/>
</dbReference>
<evidence type="ECO:0000313" key="1">
    <source>
        <dbReference type="EMBL" id="SFU75006.1"/>
    </source>
</evidence>
<keyword evidence="2" id="KW-1185">Reference proteome</keyword>
<sequence>MKHFYKIILVFCLLIFHGCDDFDIENNRRILLHGTVVNYNDEPIENIKVSYVVDGSTLGYGRTNSNGFYEFYSLDSSDDSAILKVNKSNSSTNYSSYDRYLGDDRDSKTSFTYNVTLYDAANLDIVLNNTSGTSSTINYQVMYPSATCSFYEDEVEIYGASECFTNQVNNYDESNTHVQIRTLLNEEIQIVYTINDEEPQSISLVLTQSDTTYEIEY</sequence>
<protein>
    <submittedName>
        <fullName evidence="1">Uncharacterized protein</fullName>
    </submittedName>
</protein>
<proteinExistence type="predicted"/>
<dbReference type="RefSeq" id="WP_143106459.1">
    <property type="nucleotide sequence ID" value="NZ_FPBK01000019.1"/>
</dbReference>
<organism evidence="1 2">
    <name type="scientific">Pustulibacterium marinum</name>
    <dbReference type="NCBI Taxonomy" id="1224947"/>
    <lineage>
        <taxon>Bacteria</taxon>
        <taxon>Pseudomonadati</taxon>
        <taxon>Bacteroidota</taxon>
        <taxon>Flavobacteriia</taxon>
        <taxon>Flavobacteriales</taxon>
        <taxon>Flavobacteriaceae</taxon>
        <taxon>Pustulibacterium</taxon>
    </lineage>
</organism>
<evidence type="ECO:0000313" key="2">
    <source>
        <dbReference type="Proteomes" id="UP000199138"/>
    </source>
</evidence>
<dbReference type="Proteomes" id="UP000199138">
    <property type="component" value="Unassembled WGS sequence"/>
</dbReference>
<name>A0A1I7IQ28_9FLAO</name>
<dbReference type="InterPro" id="IPR008969">
    <property type="entry name" value="CarboxyPept-like_regulatory"/>
</dbReference>
<dbReference type="STRING" id="1224947.SAMN05216480_11921"/>
<dbReference type="EMBL" id="FPBK01000019">
    <property type="protein sequence ID" value="SFU75006.1"/>
    <property type="molecule type" value="Genomic_DNA"/>
</dbReference>
<accession>A0A1I7IQ28</accession>
<reference evidence="1 2" key="1">
    <citation type="submission" date="2016-10" db="EMBL/GenBank/DDBJ databases">
        <authorList>
            <person name="de Groot N.N."/>
        </authorList>
    </citation>
    <scope>NUCLEOTIDE SEQUENCE [LARGE SCALE GENOMIC DNA]</scope>
    <source>
        <strain evidence="1 2">CGMCC 1.12333</strain>
    </source>
</reference>
<dbReference type="OrthoDB" id="1431586at2"/>
<dbReference type="AlphaFoldDB" id="A0A1I7IQ28"/>